<accession>A0A7C1FYR7</accession>
<feature type="binding site" evidence="7">
    <location>
        <begin position="257"/>
        <end position="261"/>
    </location>
    <ligand>
        <name>GTP</name>
        <dbReference type="ChEBI" id="CHEBI:37565"/>
    </ligand>
</feature>
<name>A0A7C1FYR7_THERO</name>
<dbReference type="PANTHER" id="PTHR10229">
    <property type="entry name" value="GTP-BINDING PROTEIN HFLX"/>
    <property type="match status" value="1"/>
</dbReference>
<dbReference type="GO" id="GO:0043022">
    <property type="term" value="F:ribosome binding"/>
    <property type="evidence" value="ECO:0007669"/>
    <property type="project" value="TreeGrafter"/>
</dbReference>
<dbReference type="CDD" id="cd01878">
    <property type="entry name" value="HflX"/>
    <property type="match status" value="1"/>
</dbReference>
<comment type="cofactor">
    <cofactor evidence="8">
        <name>Mg(2+)</name>
        <dbReference type="ChEBI" id="CHEBI:18420"/>
    </cofactor>
</comment>
<dbReference type="InterPro" id="IPR027417">
    <property type="entry name" value="P-loop_NTPase"/>
</dbReference>
<evidence type="ECO:0000256" key="7">
    <source>
        <dbReference type="PIRSR" id="PIRSR006809-1"/>
    </source>
</evidence>
<dbReference type="Pfam" id="PF01926">
    <property type="entry name" value="MMR_HSR1"/>
    <property type="match status" value="1"/>
</dbReference>
<dbReference type="GO" id="GO:0046872">
    <property type="term" value="F:metal ion binding"/>
    <property type="evidence" value="ECO:0007669"/>
    <property type="project" value="UniProtKB-KW"/>
</dbReference>
<dbReference type="InterPro" id="IPR006073">
    <property type="entry name" value="GTP-bd"/>
</dbReference>
<dbReference type="AlphaFoldDB" id="A0A7C1FYR7"/>
<dbReference type="PANTHER" id="PTHR10229:SF0">
    <property type="entry name" value="GTP-BINDING PROTEIN 6-RELATED"/>
    <property type="match status" value="1"/>
</dbReference>
<keyword evidence="4 8" id="KW-0460">Magnesium</keyword>
<feature type="binding site" evidence="8">
    <location>
        <position position="259"/>
    </location>
    <ligand>
        <name>Mg(2+)</name>
        <dbReference type="ChEBI" id="CHEBI:18420"/>
    </ligand>
</feature>
<dbReference type="InterPro" id="IPR016496">
    <property type="entry name" value="GTPase_HflX"/>
</dbReference>
<dbReference type="HAMAP" id="MF_00900">
    <property type="entry name" value="GTPase_HflX"/>
    <property type="match status" value="1"/>
</dbReference>
<organism evidence="9">
    <name type="scientific">Thermomicrobium roseum</name>
    <dbReference type="NCBI Taxonomy" id="500"/>
    <lineage>
        <taxon>Bacteria</taxon>
        <taxon>Pseudomonadati</taxon>
        <taxon>Thermomicrobiota</taxon>
        <taxon>Thermomicrobia</taxon>
        <taxon>Thermomicrobiales</taxon>
        <taxon>Thermomicrobiaceae</taxon>
        <taxon>Thermomicrobium</taxon>
    </lineage>
</organism>
<feature type="binding site" evidence="7">
    <location>
        <begin position="345"/>
        <end position="348"/>
    </location>
    <ligand>
        <name>GTP</name>
        <dbReference type="ChEBI" id="CHEBI:37565"/>
    </ligand>
</feature>
<dbReference type="GO" id="GO:0005525">
    <property type="term" value="F:GTP binding"/>
    <property type="evidence" value="ECO:0007669"/>
    <property type="project" value="UniProtKB-UniRule"/>
</dbReference>
<sequence length="459" mass="51597">MRKIARPPTSDRIKTLNIHRRSTTHETNRSTAVERALLVCVHWRRDGWDPASSLAELAQLAETAGLQVVGAVTQHLPHPHPRHYVGPGKLAEIAALRRELDFSVLLADDELSPAQLRHLEDALQVKVLDRTALILDIFARRAQTREGRLQVELAQLEYRLPRLTRMWTHLSRQAVGGVGLRGPGETQLEIDRRRARERIAWIRRQLEDVRRHRERYRQRRRQERLPVVSLVGYTNAGKSTLLNALTGASVLAEDKLFATLDPTTRRLALPDGQIALLTDTVGFIHKLPTSLVAAFRATLEEILDAHLLLHVVDVTHPKAAEQAATVRRVLRELGADGYPTITVLNKIDLLTPDVDPEQLAQELGLPPNALLVSAVTGQGLDALRQRIAATLREITTPVSVRLRIPYRETNLLALIEERGTIAARRYSANDIIVDARVPVALLPRLDRYVVPRLRTHETP</sequence>
<comment type="subcellular location">
    <subcellularLocation>
        <location evidence="6">Cytoplasm</location>
    </subcellularLocation>
    <text evidence="6">May associate with membranes.</text>
</comment>
<dbReference type="NCBIfam" id="TIGR03156">
    <property type="entry name" value="GTP_HflX"/>
    <property type="match status" value="1"/>
</dbReference>
<dbReference type="Pfam" id="PF16360">
    <property type="entry name" value="GTP-bdg_M"/>
    <property type="match status" value="1"/>
</dbReference>
<dbReference type="InterPro" id="IPR042108">
    <property type="entry name" value="GTPase_HflX_N_sf"/>
</dbReference>
<comment type="function">
    <text evidence="6">GTPase that associates with the 50S ribosomal subunit and may have a role during protein synthesis or ribosome biogenesis.</text>
</comment>
<dbReference type="SUPFAM" id="SSF52540">
    <property type="entry name" value="P-loop containing nucleoside triphosphate hydrolases"/>
    <property type="match status" value="1"/>
</dbReference>
<evidence type="ECO:0000256" key="8">
    <source>
        <dbReference type="PIRSR" id="PIRSR006809-2"/>
    </source>
</evidence>
<dbReference type="FunFam" id="3.40.50.300:FF:000173">
    <property type="entry name" value="GTPase HflX"/>
    <property type="match status" value="1"/>
</dbReference>
<keyword evidence="3 6" id="KW-0547">Nucleotide-binding</keyword>
<evidence type="ECO:0000256" key="3">
    <source>
        <dbReference type="ARBA" id="ARBA00022741"/>
    </source>
</evidence>
<dbReference type="InterPro" id="IPR032305">
    <property type="entry name" value="GTP-bd_M"/>
</dbReference>
<evidence type="ECO:0000256" key="2">
    <source>
        <dbReference type="ARBA" id="ARBA00022723"/>
    </source>
</evidence>
<feature type="binding site" evidence="7">
    <location>
        <begin position="232"/>
        <end position="239"/>
    </location>
    <ligand>
        <name>GTP</name>
        <dbReference type="ChEBI" id="CHEBI:37565"/>
    </ligand>
</feature>
<keyword evidence="1 6" id="KW-0963">Cytoplasm</keyword>
<feature type="binding site" evidence="7">
    <location>
        <begin position="279"/>
        <end position="282"/>
    </location>
    <ligand>
        <name>GTP</name>
        <dbReference type="ChEBI" id="CHEBI:37565"/>
    </ligand>
</feature>
<dbReference type="InterPro" id="IPR030394">
    <property type="entry name" value="G_HFLX_dom"/>
</dbReference>
<dbReference type="Pfam" id="PF13167">
    <property type="entry name" value="GTP-bdg_N"/>
    <property type="match status" value="1"/>
</dbReference>
<dbReference type="PRINTS" id="PR00326">
    <property type="entry name" value="GTP1OBG"/>
</dbReference>
<dbReference type="PIRSF" id="PIRSF006809">
    <property type="entry name" value="GTP-binding_hflX_prd"/>
    <property type="match status" value="1"/>
</dbReference>
<dbReference type="Gene3D" id="6.10.250.2860">
    <property type="match status" value="1"/>
</dbReference>
<dbReference type="Gene3D" id="3.40.50.300">
    <property type="entry name" value="P-loop containing nucleotide triphosphate hydrolases"/>
    <property type="match status" value="1"/>
</dbReference>
<evidence type="ECO:0000256" key="4">
    <source>
        <dbReference type="ARBA" id="ARBA00022842"/>
    </source>
</evidence>
<keyword evidence="2 8" id="KW-0479">Metal-binding</keyword>
<evidence type="ECO:0000256" key="1">
    <source>
        <dbReference type="ARBA" id="ARBA00022490"/>
    </source>
</evidence>
<dbReference type="EMBL" id="DSJL01000009">
    <property type="protein sequence ID" value="HEF64773.1"/>
    <property type="molecule type" value="Genomic_DNA"/>
</dbReference>
<dbReference type="PROSITE" id="PS51705">
    <property type="entry name" value="G_HFLX"/>
    <property type="match status" value="1"/>
</dbReference>
<comment type="subunit">
    <text evidence="6">Monomer. Associates with the 50S ribosomal subunit.</text>
</comment>
<keyword evidence="5 6" id="KW-0342">GTP-binding</keyword>
<dbReference type="InterPro" id="IPR025121">
    <property type="entry name" value="GTPase_HflX_N"/>
</dbReference>
<comment type="caution">
    <text evidence="9">The sequence shown here is derived from an EMBL/GenBank/DDBJ whole genome shotgun (WGS) entry which is preliminary data.</text>
</comment>
<evidence type="ECO:0000256" key="5">
    <source>
        <dbReference type="ARBA" id="ARBA00023134"/>
    </source>
</evidence>
<reference evidence="9" key="1">
    <citation type="journal article" date="2020" name="mSystems">
        <title>Genome- and Community-Level Interaction Insights into Carbon Utilization and Element Cycling Functions of Hydrothermarchaeota in Hydrothermal Sediment.</title>
        <authorList>
            <person name="Zhou Z."/>
            <person name="Liu Y."/>
            <person name="Xu W."/>
            <person name="Pan J."/>
            <person name="Luo Z.H."/>
            <person name="Li M."/>
        </authorList>
    </citation>
    <scope>NUCLEOTIDE SEQUENCE [LARGE SCALE GENOMIC DNA]</scope>
    <source>
        <strain evidence="9">SpSt-222</strain>
    </source>
</reference>
<dbReference type="Gene3D" id="3.40.50.11060">
    <property type="entry name" value="GTPase HflX, N-terminal domain"/>
    <property type="match status" value="1"/>
</dbReference>
<evidence type="ECO:0000313" key="9">
    <source>
        <dbReference type="EMBL" id="HEF64773.1"/>
    </source>
</evidence>
<dbReference type="GO" id="GO:0005737">
    <property type="term" value="C:cytoplasm"/>
    <property type="evidence" value="ECO:0007669"/>
    <property type="project" value="UniProtKB-SubCell"/>
</dbReference>
<dbReference type="GO" id="GO:0003924">
    <property type="term" value="F:GTPase activity"/>
    <property type="evidence" value="ECO:0007669"/>
    <property type="project" value="UniProtKB-UniRule"/>
</dbReference>
<gene>
    <name evidence="6 9" type="primary">hflX</name>
    <name evidence="9" type="ORF">ENP47_04115</name>
</gene>
<comment type="similarity">
    <text evidence="6">Belongs to the TRAFAC class OBG-HflX-like GTPase superfamily. HflX GTPase family.</text>
</comment>
<feature type="binding site" evidence="8">
    <location>
        <position position="239"/>
    </location>
    <ligand>
        <name>Mg(2+)</name>
        <dbReference type="ChEBI" id="CHEBI:18420"/>
    </ligand>
</feature>
<evidence type="ECO:0000256" key="6">
    <source>
        <dbReference type="HAMAP-Rule" id="MF_00900"/>
    </source>
</evidence>
<dbReference type="FunFam" id="3.40.50.11060:FF:000001">
    <property type="entry name" value="GTPase HflX"/>
    <property type="match status" value="1"/>
</dbReference>
<protein>
    <recommendedName>
        <fullName evidence="6">GTPase HflX</fullName>
    </recommendedName>
    <alternativeName>
        <fullName evidence="6">GTP-binding protein HflX</fullName>
    </alternativeName>
</protein>
<proteinExistence type="inferred from homology"/>